<proteinExistence type="predicted"/>
<reference evidence="1 2" key="1">
    <citation type="journal article" date="2016" name="Sci. Rep.">
        <title>Metabolic traits of an uncultured archaeal lineage -MSBL1- from brine pools of the Red Sea.</title>
        <authorList>
            <person name="Mwirichia R."/>
            <person name="Alam I."/>
            <person name="Rashid M."/>
            <person name="Vinu M."/>
            <person name="Ba-Alawi W."/>
            <person name="Anthony Kamau A."/>
            <person name="Kamanda Ngugi D."/>
            <person name="Goker M."/>
            <person name="Klenk H.P."/>
            <person name="Bajic V."/>
            <person name="Stingl U."/>
        </authorList>
    </citation>
    <scope>NUCLEOTIDE SEQUENCE [LARGE SCALE GENOMIC DNA]</scope>
    <source>
        <strain evidence="1">SCGC-AAA259E19</strain>
    </source>
</reference>
<accession>A0A133UJR2</accession>
<dbReference type="EMBL" id="LHXO01000058">
    <property type="protein sequence ID" value="KXA94439.1"/>
    <property type="molecule type" value="Genomic_DNA"/>
</dbReference>
<comment type="caution">
    <text evidence="1">The sequence shown here is derived from an EMBL/GenBank/DDBJ whole genome shotgun (WGS) entry which is preliminary data.</text>
</comment>
<sequence length="109" mass="11753">MFVTSNILLFDSVGGQVWDDNEEPTSDSTPKISLTISDVGLGVALEDLTVQLDNNDNFEDGTPYTGISPLENSNDYTWSVENGAIFENTIENAGVGLHDGTYACGKRAF</sequence>
<organism evidence="1 2">
    <name type="scientific">candidate division MSBL1 archaeon SCGC-AAA259E19</name>
    <dbReference type="NCBI Taxonomy" id="1698264"/>
    <lineage>
        <taxon>Archaea</taxon>
        <taxon>Methanobacteriati</taxon>
        <taxon>Methanobacteriota</taxon>
        <taxon>candidate division MSBL1</taxon>
    </lineage>
</organism>
<evidence type="ECO:0000313" key="1">
    <source>
        <dbReference type="EMBL" id="KXA94439.1"/>
    </source>
</evidence>
<dbReference type="AlphaFoldDB" id="A0A133UJR2"/>
<name>A0A133UJR2_9EURY</name>
<dbReference type="Proteomes" id="UP000070284">
    <property type="component" value="Unassembled WGS sequence"/>
</dbReference>
<evidence type="ECO:0000313" key="2">
    <source>
        <dbReference type="Proteomes" id="UP000070284"/>
    </source>
</evidence>
<keyword evidence="2" id="KW-1185">Reference proteome</keyword>
<protein>
    <submittedName>
        <fullName evidence="1">Uncharacterized protein</fullName>
    </submittedName>
</protein>
<gene>
    <name evidence="1" type="ORF">AKJ65_04435</name>
</gene>